<gene>
    <name evidence="2" type="ORF">Ctob_015916</name>
</gene>
<sequence length="593" mass="64467">MLALFVALQSVQAWFAASFRKDAYLDPKLYVEDFAPNPTTGGRVHFLLPFLDNATSSTWPFNLLLNGEAATLDYPTLRLPADVDWARVEADAGARLVWVALHSRAEAFMAGLGQLEVRDASGATVAAAAVRVPSPHAVTLTYVATQKAFRELVVHLQNADAIPHVVTQLHADGQEALGAPLTLAAGEHQVLVVSLPSPKREGQLWTVRAIVDGADLAWGGVHIKELFPFENWPKDDQCPFPASNRTNFDTLAALGIDCSFLRMKECGVSSLVVVEQAAANGYTVLPDEAHSLQEPNYFKPEHYPAIAALFISDEGDKSWSDTARLLNESLRRRRNYPELATYMGGHVNKYTGTFAGITDIMGMDYYVAQCAPHVTGALSPMRIQGTFDYLRVTRENHKPLPVWGYSQSSCADCWTLKDGLNEGEQTSALASVFAAGNKGLMLFMGDVRRADVPGWRAGAALLRSFRAVREALRVGDVMDSALTSSDGVEQSVAVAIQSPTGIVIIVINMNADTYSDITCAAHVGAHWIFHPHTVQRITISLPAGFRLKDVTEFVDGNDQAGTVHYSVVGSALVLTEVELGTANTTRVFWAARE</sequence>
<proteinExistence type="predicted"/>
<keyword evidence="1" id="KW-0732">Signal</keyword>
<name>A0A0M0K916_9EUKA</name>
<evidence type="ECO:0000313" key="3">
    <source>
        <dbReference type="Proteomes" id="UP000037460"/>
    </source>
</evidence>
<comment type="caution">
    <text evidence="2">The sequence shown here is derived from an EMBL/GenBank/DDBJ whole genome shotgun (WGS) entry which is preliminary data.</text>
</comment>
<dbReference type="EMBL" id="JWZX01000991">
    <property type="protein sequence ID" value="KOO35077.1"/>
    <property type="molecule type" value="Genomic_DNA"/>
</dbReference>
<reference evidence="3" key="1">
    <citation type="journal article" date="2015" name="PLoS Genet.">
        <title>Genome Sequence and Transcriptome Analyses of Chrysochromulina tobin: Metabolic Tools for Enhanced Algal Fitness in the Prominent Order Prymnesiales (Haptophyceae).</title>
        <authorList>
            <person name="Hovde B.T."/>
            <person name="Deodato C.R."/>
            <person name="Hunsperger H.M."/>
            <person name="Ryken S.A."/>
            <person name="Yost W."/>
            <person name="Jha R.K."/>
            <person name="Patterson J."/>
            <person name="Monnat R.J. Jr."/>
            <person name="Barlow S.B."/>
            <person name="Starkenburg S.R."/>
            <person name="Cattolico R.A."/>
        </authorList>
    </citation>
    <scope>NUCLEOTIDE SEQUENCE</scope>
    <source>
        <strain evidence="3">CCMP291</strain>
    </source>
</reference>
<evidence type="ECO:0000256" key="1">
    <source>
        <dbReference type="SAM" id="SignalP"/>
    </source>
</evidence>
<protein>
    <submittedName>
        <fullName evidence="2">Uncharacterized protein</fullName>
    </submittedName>
</protein>
<keyword evidence="3" id="KW-1185">Reference proteome</keyword>
<dbReference type="AlphaFoldDB" id="A0A0M0K916"/>
<organism evidence="2 3">
    <name type="scientific">Chrysochromulina tobinii</name>
    <dbReference type="NCBI Taxonomy" id="1460289"/>
    <lineage>
        <taxon>Eukaryota</taxon>
        <taxon>Haptista</taxon>
        <taxon>Haptophyta</taxon>
        <taxon>Prymnesiophyceae</taxon>
        <taxon>Prymnesiales</taxon>
        <taxon>Chrysochromulinaceae</taxon>
        <taxon>Chrysochromulina</taxon>
    </lineage>
</organism>
<feature type="chain" id="PRO_5005602486" evidence="1">
    <location>
        <begin position="17"/>
        <end position="593"/>
    </location>
</feature>
<dbReference type="Proteomes" id="UP000037460">
    <property type="component" value="Unassembled WGS sequence"/>
</dbReference>
<accession>A0A0M0K916</accession>
<feature type="signal peptide" evidence="1">
    <location>
        <begin position="1"/>
        <end position="16"/>
    </location>
</feature>
<dbReference type="OrthoDB" id="10567257at2759"/>
<evidence type="ECO:0000313" key="2">
    <source>
        <dbReference type="EMBL" id="KOO35077.1"/>
    </source>
</evidence>